<evidence type="ECO:0000313" key="2">
    <source>
        <dbReference type="EMBL" id="MUN28443.1"/>
    </source>
</evidence>
<evidence type="ECO:0000313" key="3">
    <source>
        <dbReference type="Proteomes" id="UP000470772"/>
    </source>
</evidence>
<dbReference type="AlphaFoldDB" id="A0A6A9QRK5"/>
<organism evidence="2 3">
    <name type="scientific">Sulfuracidifex metallicus DSM 6482 = JCM 9184</name>
    <dbReference type="NCBI Taxonomy" id="523847"/>
    <lineage>
        <taxon>Archaea</taxon>
        <taxon>Thermoproteota</taxon>
        <taxon>Thermoprotei</taxon>
        <taxon>Sulfolobales</taxon>
        <taxon>Sulfolobaceae</taxon>
        <taxon>Sulfuracidifex</taxon>
    </lineage>
</organism>
<reference evidence="2 3" key="1">
    <citation type="submission" date="2019-10" db="EMBL/GenBank/DDBJ databases">
        <title>Sequencing and Assembly of Multiple Reported Metal-Biooxidizing Members of the Extremely Thermoacidophilic Archaeal Family Sulfolobaceae.</title>
        <authorList>
            <person name="Counts J.A."/>
            <person name="Kelly R.M."/>
        </authorList>
    </citation>
    <scope>NUCLEOTIDE SEQUENCE [LARGE SCALE GENOMIC DNA]</scope>
    <source>
        <strain evidence="2 3">DSM 6482</strain>
    </source>
</reference>
<comment type="caution">
    <text evidence="2">The sequence shown here is derived from an EMBL/GenBank/DDBJ whole genome shotgun (WGS) entry which is preliminary data.</text>
</comment>
<evidence type="ECO:0000259" key="1">
    <source>
        <dbReference type="Pfam" id="PF18689"/>
    </source>
</evidence>
<dbReference type="Proteomes" id="UP000470772">
    <property type="component" value="Unassembled WGS sequence"/>
</dbReference>
<dbReference type="OrthoDB" id="45285at2157"/>
<keyword evidence="3" id="KW-1185">Reference proteome</keyword>
<feature type="domain" description="Primase X" evidence="1">
    <location>
        <begin position="47"/>
        <end position="141"/>
    </location>
</feature>
<sequence>MKIPLKYPDGSDAGYVEYDGKISKVYSQEGELLFTFIGRFPPRGRDYSWIDKVLSKGLKDSRKRFILFVASRYLMNVKKLDEDEAVQVIRDFYYKDGSGKLYDAWVRSVLRGVKEKGFRPWSLKKIQDNDKEMYQEIQRVLQG</sequence>
<dbReference type="EMBL" id="WGGD01000005">
    <property type="protein sequence ID" value="MUN28443.1"/>
    <property type="molecule type" value="Genomic_DNA"/>
</dbReference>
<dbReference type="NCBIfam" id="NF033412">
    <property type="entry name" value="primase_PriX"/>
    <property type="match status" value="1"/>
</dbReference>
<protein>
    <submittedName>
        <fullName evidence="2">DNA primase noncatalytic subunit PriX</fullName>
    </submittedName>
</protein>
<accession>A0A6A9QRK5</accession>
<dbReference type="RefSeq" id="WP_054838028.1">
    <property type="nucleotide sequence ID" value="NZ_BBBY01000004.1"/>
</dbReference>
<dbReference type="InterPro" id="IPR040865">
    <property type="entry name" value="PriX"/>
</dbReference>
<proteinExistence type="predicted"/>
<dbReference type="Pfam" id="PF18689">
    <property type="entry name" value="PriX"/>
    <property type="match status" value="1"/>
</dbReference>
<gene>
    <name evidence="2" type="primary">priX</name>
    <name evidence="2" type="ORF">GC250_02930</name>
</gene>
<name>A0A6A9QRK5_SULME</name>